<dbReference type="RefSeq" id="WP_345679019.1">
    <property type="nucleotide sequence ID" value="NZ_BAABHS010000026.1"/>
</dbReference>
<name>A0ABP9I0F6_9ACTN</name>
<dbReference type="EMBL" id="BAABHS010000026">
    <property type="protein sequence ID" value="GAA4983488.1"/>
    <property type="molecule type" value="Genomic_DNA"/>
</dbReference>
<reference evidence="3" key="1">
    <citation type="journal article" date="2019" name="Int. J. Syst. Evol. Microbiol.">
        <title>The Global Catalogue of Microorganisms (GCM) 10K type strain sequencing project: providing services to taxonomists for standard genome sequencing and annotation.</title>
        <authorList>
            <consortium name="The Broad Institute Genomics Platform"/>
            <consortium name="The Broad Institute Genome Sequencing Center for Infectious Disease"/>
            <person name="Wu L."/>
            <person name="Ma J."/>
        </authorList>
    </citation>
    <scope>NUCLEOTIDE SEQUENCE [LARGE SCALE GENOMIC DNA]</scope>
    <source>
        <strain evidence="3">JCM 17986</strain>
    </source>
</reference>
<keyword evidence="3" id="KW-1185">Reference proteome</keyword>
<evidence type="ECO:0000313" key="3">
    <source>
        <dbReference type="Proteomes" id="UP001500466"/>
    </source>
</evidence>
<dbReference type="Gene3D" id="3.60.130.10">
    <property type="entry name" value="Clavaminate synthase-like"/>
    <property type="match status" value="1"/>
</dbReference>
<comment type="caution">
    <text evidence="2">The sequence shown here is derived from an EMBL/GenBank/DDBJ whole genome shotgun (WGS) entry which is preliminary data.</text>
</comment>
<gene>
    <name evidence="2" type="ORF">GCM10023205_61690</name>
</gene>
<evidence type="ECO:0000256" key="1">
    <source>
        <dbReference type="ARBA" id="ARBA00023002"/>
    </source>
</evidence>
<accession>A0ABP9I0F6</accession>
<proteinExistence type="predicted"/>
<keyword evidence="1" id="KW-0560">Oxidoreductase</keyword>
<organism evidence="2 3">
    <name type="scientific">Yinghuangia aomiensis</name>
    <dbReference type="NCBI Taxonomy" id="676205"/>
    <lineage>
        <taxon>Bacteria</taxon>
        <taxon>Bacillati</taxon>
        <taxon>Actinomycetota</taxon>
        <taxon>Actinomycetes</taxon>
        <taxon>Kitasatosporales</taxon>
        <taxon>Streptomycetaceae</taxon>
        <taxon>Yinghuangia</taxon>
    </lineage>
</organism>
<sequence length="217" mass="24080">MLPFARMLDQCKKDGWAVGTLSFSLVRWEADRLGYQEVPIRRGGPPISTLKPHDAREAHAPSLSAVYGKGDQPLHTDGAHLANPPDLIALHCGGVNEIPTKVLPLIGDLSPGYSARIHMTHGIFLVQNGHDSFFAPAYEGNRYRYDPGCMTPCDSRSRRTVDYFAGLAERAIEISWDEPEKFLLLDNRRVLHGRPAATEDPNRELQRVCLSLKRGAA</sequence>
<evidence type="ECO:0008006" key="4">
    <source>
        <dbReference type="Google" id="ProtNLM"/>
    </source>
</evidence>
<evidence type="ECO:0000313" key="2">
    <source>
        <dbReference type="EMBL" id="GAA4983488.1"/>
    </source>
</evidence>
<dbReference type="Proteomes" id="UP001500466">
    <property type="component" value="Unassembled WGS sequence"/>
</dbReference>
<dbReference type="SUPFAM" id="SSF51197">
    <property type="entry name" value="Clavaminate synthase-like"/>
    <property type="match status" value="1"/>
</dbReference>
<protein>
    <recommendedName>
        <fullName evidence="4">Taurine catabolism dioxygenase TauD, TfdA family</fullName>
    </recommendedName>
</protein>
<dbReference type="InterPro" id="IPR042098">
    <property type="entry name" value="TauD-like_sf"/>
</dbReference>